<protein>
    <submittedName>
        <fullName evidence="1">Uncharacterized protein</fullName>
    </submittedName>
</protein>
<gene>
    <name evidence="1" type="ORF">DVS28_b0408</name>
</gene>
<dbReference type="KEGG" id="euz:DVS28_b0408"/>
<dbReference type="AlphaFoldDB" id="A0A346Y6R4"/>
<reference evidence="1 2" key="1">
    <citation type="submission" date="2018-09" db="EMBL/GenBank/DDBJ databases">
        <title>Complete genome sequence of Euzebya sp. DY32-46 isolated from seawater of Pacific Ocean.</title>
        <authorList>
            <person name="Xu L."/>
            <person name="Wu Y.-H."/>
            <person name="Xu X.-W."/>
        </authorList>
    </citation>
    <scope>NUCLEOTIDE SEQUENCE [LARGE SCALE GENOMIC DNA]</scope>
    <source>
        <strain evidence="1 2">DY32-46</strain>
        <plasmid evidence="2">pedy32-46i</plasmid>
    </source>
</reference>
<evidence type="ECO:0000313" key="1">
    <source>
        <dbReference type="EMBL" id="AXV10161.1"/>
    </source>
</evidence>
<dbReference type="Proteomes" id="UP000264006">
    <property type="component" value="Plasmid pEDY32-46I"/>
</dbReference>
<accession>A0A346Y6R4</accession>
<geneLocation type="plasmid" evidence="2">
    <name>pedy32-46i</name>
</geneLocation>
<name>A0A346Y6R4_9ACTN</name>
<sequence>MGHNHTSYERQVAHSQGQRSIRYRCSCGRIITGNAAWWSHTHHRDGEPRDGHRYDGRA</sequence>
<dbReference type="EMBL" id="CP031166">
    <property type="protein sequence ID" value="AXV10161.1"/>
    <property type="molecule type" value="Genomic_DNA"/>
</dbReference>
<keyword evidence="1" id="KW-0614">Plasmid</keyword>
<keyword evidence="2" id="KW-1185">Reference proteome</keyword>
<organism evidence="1 2">
    <name type="scientific">Euzebya pacifica</name>
    <dbReference type="NCBI Taxonomy" id="1608957"/>
    <lineage>
        <taxon>Bacteria</taxon>
        <taxon>Bacillati</taxon>
        <taxon>Actinomycetota</taxon>
        <taxon>Nitriliruptoria</taxon>
        <taxon>Euzebyales</taxon>
    </lineage>
</organism>
<evidence type="ECO:0000313" key="2">
    <source>
        <dbReference type="Proteomes" id="UP000264006"/>
    </source>
</evidence>
<proteinExistence type="predicted"/>